<dbReference type="Gene3D" id="1.10.10.10">
    <property type="entry name" value="Winged helix-like DNA-binding domain superfamily/Winged helix DNA-binding domain"/>
    <property type="match status" value="1"/>
</dbReference>
<accession>A0ABT9WUY2</accession>
<evidence type="ECO:0000313" key="8">
    <source>
        <dbReference type="Proteomes" id="UP001223586"/>
    </source>
</evidence>
<dbReference type="SUPFAM" id="SSF88659">
    <property type="entry name" value="Sigma3 and sigma4 domains of RNA polymerase sigma factors"/>
    <property type="match status" value="1"/>
</dbReference>
<dbReference type="Gene3D" id="1.10.1740.10">
    <property type="match status" value="1"/>
</dbReference>
<dbReference type="EMBL" id="JAUSTT010000018">
    <property type="protein sequence ID" value="MDQ0177103.1"/>
    <property type="molecule type" value="Genomic_DNA"/>
</dbReference>
<dbReference type="GO" id="GO:0003899">
    <property type="term" value="F:DNA-directed RNA polymerase activity"/>
    <property type="evidence" value="ECO:0007669"/>
    <property type="project" value="UniProtKB-EC"/>
</dbReference>
<dbReference type="RefSeq" id="WP_307230810.1">
    <property type="nucleotide sequence ID" value="NZ_JAUSTT010000018.1"/>
</dbReference>
<keyword evidence="7" id="KW-0548">Nucleotidyltransferase</keyword>
<dbReference type="Proteomes" id="UP001223586">
    <property type="component" value="Unassembled WGS sequence"/>
</dbReference>
<comment type="caution">
    <text evidence="7">The sequence shown here is derived from an EMBL/GenBank/DDBJ whole genome shotgun (WGS) entry which is preliminary data.</text>
</comment>
<feature type="domain" description="RNA polymerase sigma-70 region 2" evidence="6">
    <location>
        <begin position="7"/>
        <end position="73"/>
    </location>
</feature>
<gene>
    <name evidence="7" type="ORF">J2S08_002982</name>
</gene>
<dbReference type="PANTHER" id="PTHR43133">
    <property type="entry name" value="RNA POLYMERASE ECF-TYPE SIGMA FACTO"/>
    <property type="match status" value="1"/>
</dbReference>
<reference evidence="7 8" key="1">
    <citation type="submission" date="2023-07" db="EMBL/GenBank/DDBJ databases">
        <title>Genomic Encyclopedia of Type Strains, Phase IV (KMG-IV): sequencing the most valuable type-strain genomes for metagenomic binning, comparative biology and taxonomic classification.</title>
        <authorList>
            <person name="Goeker M."/>
        </authorList>
    </citation>
    <scope>NUCLEOTIDE SEQUENCE [LARGE SCALE GENOMIC DNA]</scope>
    <source>
        <strain evidence="7 8">DSM 23837</strain>
    </source>
</reference>
<evidence type="ECO:0000256" key="4">
    <source>
        <dbReference type="ARBA" id="ARBA00023125"/>
    </source>
</evidence>
<proteinExistence type="inferred from homology"/>
<evidence type="ECO:0000256" key="3">
    <source>
        <dbReference type="ARBA" id="ARBA00023082"/>
    </source>
</evidence>
<dbReference type="NCBIfam" id="TIGR02937">
    <property type="entry name" value="sigma70-ECF"/>
    <property type="match status" value="1"/>
</dbReference>
<keyword evidence="7" id="KW-0240">DNA-directed RNA polymerase</keyword>
<keyword evidence="8" id="KW-1185">Reference proteome</keyword>
<dbReference type="InterPro" id="IPR014284">
    <property type="entry name" value="RNA_pol_sigma-70_dom"/>
</dbReference>
<organism evidence="7 8">
    <name type="scientific">Bacillus chungangensis</name>
    <dbReference type="NCBI Taxonomy" id="587633"/>
    <lineage>
        <taxon>Bacteria</taxon>
        <taxon>Bacillati</taxon>
        <taxon>Bacillota</taxon>
        <taxon>Bacilli</taxon>
        <taxon>Bacillales</taxon>
        <taxon>Bacillaceae</taxon>
        <taxon>Bacillus</taxon>
    </lineage>
</organism>
<dbReference type="GO" id="GO:0000428">
    <property type="term" value="C:DNA-directed RNA polymerase complex"/>
    <property type="evidence" value="ECO:0007669"/>
    <property type="project" value="UniProtKB-KW"/>
</dbReference>
<evidence type="ECO:0000256" key="1">
    <source>
        <dbReference type="ARBA" id="ARBA00010641"/>
    </source>
</evidence>
<dbReference type="InterPro" id="IPR013324">
    <property type="entry name" value="RNA_pol_sigma_r3/r4-like"/>
</dbReference>
<evidence type="ECO:0000256" key="2">
    <source>
        <dbReference type="ARBA" id="ARBA00023015"/>
    </source>
</evidence>
<comment type="similarity">
    <text evidence="1">Belongs to the sigma-70 factor family. ECF subfamily.</text>
</comment>
<keyword evidence="7" id="KW-0808">Transferase</keyword>
<dbReference type="EC" id="2.7.7.6" evidence="7"/>
<dbReference type="InterPro" id="IPR013325">
    <property type="entry name" value="RNA_pol_sigma_r2"/>
</dbReference>
<dbReference type="SUPFAM" id="SSF88946">
    <property type="entry name" value="Sigma2 domain of RNA polymerase sigma factors"/>
    <property type="match status" value="1"/>
</dbReference>
<name>A0ABT9WUY2_9BACI</name>
<evidence type="ECO:0000313" key="7">
    <source>
        <dbReference type="EMBL" id="MDQ0177103.1"/>
    </source>
</evidence>
<evidence type="ECO:0000259" key="6">
    <source>
        <dbReference type="Pfam" id="PF04542"/>
    </source>
</evidence>
<evidence type="ECO:0000256" key="5">
    <source>
        <dbReference type="ARBA" id="ARBA00023163"/>
    </source>
</evidence>
<keyword evidence="5" id="KW-0804">Transcription</keyword>
<dbReference type="PANTHER" id="PTHR43133:SF8">
    <property type="entry name" value="RNA POLYMERASE SIGMA FACTOR HI_1459-RELATED"/>
    <property type="match status" value="1"/>
</dbReference>
<dbReference type="InterPro" id="IPR039425">
    <property type="entry name" value="RNA_pol_sigma-70-like"/>
</dbReference>
<sequence length="160" mass="19302">MQNFEELANQYKRMIYHIIHRLHLYKNIEEYYQIGLIGLWEAHKRYIPGKASFATYAYSFIRGRILSELTKMNRHDERCVCQDHAFFETAHDFSVKQPLELEMLLAYCGSLTKKEKLWVIYTFYHDLDIKEIAQLEKVSISAVKKWRKTAIEKIKMRFKE</sequence>
<dbReference type="Pfam" id="PF04542">
    <property type="entry name" value="Sigma70_r2"/>
    <property type="match status" value="1"/>
</dbReference>
<keyword evidence="3" id="KW-0731">Sigma factor</keyword>
<dbReference type="InterPro" id="IPR007627">
    <property type="entry name" value="RNA_pol_sigma70_r2"/>
</dbReference>
<keyword evidence="2" id="KW-0805">Transcription regulation</keyword>
<dbReference type="InterPro" id="IPR036388">
    <property type="entry name" value="WH-like_DNA-bd_sf"/>
</dbReference>
<protein>
    <submittedName>
        <fullName evidence="7">DNA-directed RNA polymerase</fullName>
        <ecNumber evidence="7">2.7.7.6</ecNumber>
    </submittedName>
</protein>
<keyword evidence="4" id="KW-0238">DNA-binding</keyword>